<sequence>MKLSIALVTALIGAITAIPTDPLPDVSIADRSVELLTKRDCASPEYGICKNAGEKLCLCNQGKRCTCTYVPNISPGGYLGAYLWLCWDCPKPANGGLQCINGACNKG</sequence>
<dbReference type="OrthoDB" id="3701524at2759"/>
<dbReference type="Proteomes" id="UP000756921">
    <property type="component" value="Unassembled WGS sequence"/>
</dbReference>
<comment type="caution">
    <text evidence="2">The sequence shown here is derived from an EMBL/GenBank/DDBJ whole genome shotgun (WGS) entry which is preliminary data.</text>
</comment>
<evidence type="ECO:0000313" key="2">
    <source>
        <dbReference type="EMBL" id="KAF9734930.1"/>
    </source>
</evidence>
<evidence type="ECO:0000313" key="3">
    <source>
        <dbReference type="Proteomes" id="UP000756921"/>
    </source>
</evidence>
<protein>
    <submittedName>
        <fullName evidence="2">Uncharacterized protein</fullName>
    </submittedName>
</protein>
<gene>
    <name evidence="2" type="ORF">PMIN01_06335</name>
</gene>
<feature type="signal peptide" evidence="1">
    <location>
        <begin position="1"/>
        <end position="17"/>
    </location>
</feature>
<dbReference type="AlphaFoldDB" id="A0A9P6GI93"/>
<keyword evidence="1" id="KW-0732">Signal</keyword>
<evidence type="ECO:0000256" key="1">
    <source>
        <dbReference type="SAM" id="SignalP"/>
    </source>
</evidence>
<name>A0A9P6GI93_9PLEO</name>
<proteinExistence type="predicted"/>
<keyword evidence="3" id="KW-1185">Reference proteome</keyword>
<reference evidence="2" key="1">
    <citation type="journal article" date="2020" name="Mol. Plant Microbe Interact.">
        <title>Genome Sequence of the Biocontrol Agent Coniothyrium minitans strain Conio (IMI 134523).</title>
        <authorList>
            <person name="Patel D."/>
            <person name="Shittu T.A."/>
            <person name="Baroncelli R."/>
            <person name="Muthumeenakshi S."/>
            <person name="Osborne T.H."/>
            <person name="Janganan T.K."/>
            <person name="Sreenivasaprasad S."/>
        </authorList>
    </citation>
    <scope>NUCLEOTIDE SEQUENCE</scope>
    <source>
        <strain evidence="2">Conio</strain>
    </source>
</reference>
<accession>A0A9P6GI93</accession>
<organism evidence="2 3">
    <name type="scientific">Paraphaeosphaeria minitans</name>
    <dbReference type="NCBI Taxonomy" id="565426"/>
    <lineage>
        <taxon>Eukaryota</taxon>
        <taxon>Fungi</taxon>
        <taxon>Dikarya</taxon>
        <taxon>Ascomycota</taxon>
        <taxon>Pezizomycotina</taxon>
        <taxon>Dothideomycetes</taxon>
        <taxon>Pleosporomycetidae</taxon>
        <taxon>Pleosporales</taxon>
        <taxon>Massarineae</taxon>
        <taxon>Didymosphaeriaceae</taxon>
        <taxon>Paraphaeosphaeria</taxon>
    </lineage>
</organism>
<feature type="chain" id="PRO_5040231054" evidence="1">
    <location>
        <begin position="18"/>
        <end position="107"/>
    </location>
</feature>
<dbReference type="EMBL" id="WJXW01000006">
    <property type="protein sequence ID" value="KAF9734930.1"/>
    <property type="molecule type" value="Genomic_DNA"/>
</dbReference>